<keyword evidence="9" id="KW-0560">Oxidoreductase</keyword>
<evidence type="ECO:0000256" key="7">
    <source>
        <dbReference type="ARBA" id="ARBA00022723"/>
    </source>
</evidence>
<dbReference type="PROSITE" id="PS51278">
    <property type="entry name" value="GATASE_TYPE_2"/>
    <property type="match status" value="1"/>
</dbReference>
<dbReference type="InterPro" id="IPR013785">
    <property type="entry name" value="Aldolase_TIM"/>
</dbReference>
<comment type="caution">
    <text evidence="17">The sequence shown here is derived from an EMBL/GenBank/DDBJ whole genome shotgun (WGS) entry which is preliminary data.</text>
</comment>
<evidence type="ECO:0000256" key="3">
    <source>
        <dbReference type="ARBA" id="ARBA00009716"/>
    </source>
</evidence>
<evidence type="ECO:0000256" key="9">
    <source>
        <dbReference type="ARBA" id="ARBA00023002"/>
    </source>
</evidence>
<keyword evidence="7" id="KW-0479">Metal-binding</keyword>
<keyword evidence="6" id="KW-0288">FMN</keyword>
<dbReference type="Gene3D" id="3.20.20.70">
    <property type="entry name" value="Aldolase class I"/>
    <property type="match status" value="2"/>
</dbReference>
<dbReference type="PANTHER" id="PTHR11938:SF133">
    <property type="entry name" value="GLUTAMATE SYNTHASE (NADH)"/>
    <property type="match status" value="1"/>
</dbReference>
<evidence type="ECO:0000256" key="2">
    <source>
        <dbReference type="ARBA" id="ARBA00001927"/>
    </source>
</evidence>
<dbReference type="GO" id="GO:0046872">
    <property type="term" value="F:metal ion binding"/>
    <property type="evidence" value="ECO:0007669"/>
    <property type="project" value="UniProtKB-KW"/>
</dbReference>
<dbReference type="GO" id="GO:0006537">
    <property type="term" value="P:glutamate biosynthetic process"/>
    <property type="evidence" value="ECO:0007669"/>
    <property type="project" value="UniProtKB-KW"/>
</dbReference>
<evidence type="ECO:0000256" key="12">
    <source>
        <dbReference type="ARBA" id="ARBA00023164"/>
    </source>
</evidence>
<accession>A0A0F9J3B5</accession>
<dbReference type="CDD" id="cd02808">
    <property type="entry name" value="GltS_FMN"/>
    <property type="match status" value="1"/>
</dbReference>
<evidence type="ECO:0000259" key="16">
    <source>
        <dbReference type="PROSITE" id="PS51278"/>
    </source>
</evidence>
<evidence type="ECO:0000256" key="10">
    <source>
        <dbReference type="ARBA" id="ARBA00023004"/>
    </source>
</evidence>
<keyword evidence="4" id="KW-0028">Amino-acid biosynthesis</keyword>
<protein>
    <recommendedName>
        <fullName evidence="16">Glutamine amidotransferase type-2 domain-containing protein</fullName>
    </recommendedName>
</protein>
<feature type="domain" description="Glutamine amidotransferase type-2" evidence="16">
    <location>
        <begin position="31"/>
        <end position="427"/>
    </location>
</feature>
<evidence type="ECO:0000256" key="5">
    <source>
        <dbReference type="ARBA" id="ARBA00022630"/>
    </source>
</evidence>
<name>A0A0F9J3B5_9ZZZZ</name>
<dbReference type="GO" id="GO:0051538">
    <property type="term" value="F:3 iron, 4 sulfur cluster binding"/>
    <property type="evidence" value="ECO:0007669"/>
    <property type="project" value="UniProtKB-KW"/>
</dbReference>
<keyword evidence="5" id="KW-0285">Flavoprotein</keyword>
<keyword evidence="8" id="KW-0315">Glutamine amidotransferase</keyword>
<dbReference type="InterPro" id="IPR002932">
    <property type="entry name" value="Glu_synthdom"/>
</dbReference>
<organism evidence="17">
    <name type="scientific">marine sediment metagenome</name>
    <dbReference type="NCBI Taxonomy" id="412755"/>
    <lineage>
        <taxon>unclassified sequences</taxon>
        <taxon>metagenomes</taxon>
        <taxon>ecological metagenomes</taxon>
    </lineage>
</organism>
<dbReference type="EMBL" id="LAZR01010950">
    <property type="protein sequence ID" value="KKM64189.1"/>
    <property type="molecule type" value="Genomic_DNA"/>
</dbReference>
<dbReference type="FunFam" id="3.20.20.70:FF:000031">
    <property type="entry name" value="Glutamate synthase 1 [NADH]"/>
    <property type="match status" value="1"/>
</dbReference>
<evidence type="ECO:0000256" key="15">
    <source>
        <dbReference type="SAM" id="MobiDB-lite"/>
    </source>
</evidence>
<dbReference type="GO" id="GO:0019676">
    <property type="term" value="P:ammonia assimilation cycle"/>
    <property type="evidence" value="ECO:0007669"/>
    <property type="project" value="TreeGrafter"/>
</dbReference>
<keyword evidence="13" id="KW-0003">3Fe-4S</keyword>
<dbReference type="CDD" id="cd00713">
    <property type="entry name" value="GltS"/>
    <property type="match status" value="1"/>
</dbReference>
<feature type="region of interest" description="Disordered" evidence="15">
    <location>
        <begin position="914"/>
        <end position="937"/>
    </location>
</feature>
<dbReference type="SUPFAM" id="SSF51395">
    <property type="entry name" value="FMN-linked oxidoreductases"/>
    <property type="match status" value="1"/>
</dbReference>
<dbReference type="GO" id="GO:0015930">
    <property type="term" value="F:glutamate synthase activity"/>
    <property type="evidence" value="ECO:0007669"/>
    <property type="project" value="InterPro"/>
</dbReference>
<dbReference type="NCBIfam" id="NF008730">
    <property type="entry name" value="PRK11750.1"/>
    <property type="match status" value="1"/>
</dbReference>
<reference evidence="17" key="1">
    <citation type="journal article" date="2015" name="Nature">
        <title>Complex archaea that bridge the gap between prokaryotes and eukaryotes.</title>
        <authorList>
            <person name="Spang A."/>
            <person name="Saw J.H."/>
            <person name="Jorgensen S.L."/>
            <person name="Zaremba-Niedzwiedzka K."/>
            <person name="Martijn J."/>
            <person name="Lind A.E."/>
            <person name="van Eijk R."/>
            <person name="Schleper C."/>
            <person name="Guy L."/>
            <person name="Ettema T.J."/>
        </authorList>
    </citation>
    <scope>NUCLEOTIDE SEQUENCE</scope>
</reference>
<evidence type="ECO:0000256" key="13">
    <source>
        <dbReference type="ARBA" id="ARBA00023291"/>
    </source>
</evidence>
<dbReference type="FunFam" id="3.60.20.10:FF:000001">
    <property type="entry name" value="Glutamate synthase, large subunit"/>
    <property type="match status" value="1"/>
</dbReference>
<dbReference type="InterPro" id="IPR029055">
    <property type="entry name" value="Ntn_hydrolases_N"/>
</dbReference>
<evidence type="ECO:0000256" key="11">
    <source>
        <dbReference type="ARBA" id="ARBA00023014"/>
    </source>
</evidence>
<dbReference type="Pfam" id="PF00310">
    <property type="entry name" value="GATase_2"/>
    <property type="match status" value="1"/>
</dbReference>
<dbReference type="AlphaFoldDB" id="A0A0F9J3B5"/>
<evidence type="ECO:0000256" key="8">
    <source>
        <dbReference type="ARBA" id="ARBA00022962"/>
    </source>
</evidence>
<dbReference type="Gene3D" id="3.60.20.10">
    <property type="entry name" value="Glutamine Phosphoribosylpyrophosphate, subunit 1, domain 1"/>
    <property type="match status" value="1"/>
</dbReference>
<comment type="cofactor">
    <cofactor evidence="2">
        <name>[3Fe-4S] cluster</name>
        <dbReference type="ChEBI" id="CHEBI:21137"/>
    </cofactor>
</comment>
<dbReference type="Pfam" id="PF01645">
    <property type="entry name" value="Glu_synthase"/>
    <property type="match status" value="1"/>
</dbReference>
<keyword evidence="10" id="KW-0408">Iron</keyword>
<dbReference type="InterPro" id="IPR017932">
    <property type="entry name" value="GATase_2_dom"/>
</dbReference>
<keyword evidence="12" id="KW-0314">Glutamate biosynthesis</keyword>
<keyword evidence="11" id="KW-0411">Iron-sulfur</keyword>
<proteinExistence type="inferred from homology"/>
<gene>
    <name evidence="17" type="ORF">LCGC14_1503870</name>
</gene>
<evidence type="ECO:0000256" key="6">
    <source>
        <dbReference type="ARBA" id="ARBA00022643"/>
    </source>
</evidence>
<dbReference type="InterPro" id="IPR050711">
    <property type="entry name" value="ET-N_metabolism_enzyme"/>
</dbReference>
<dbReference type="InterPro" id="IPR006982">
    <property type="entry name" value="Glu_synth_centr_N"/>
</dbReference>
<evidence type="ECO:0000256" key="1">
    <source>
        <dbReference type="ARBA" id="ARBA00001917"/>
    </source>
</evidence>
<evidence type="ECO:0000313" key="17">
    <source>
        <dbReference type="EMBL" id="KKM64189.1"/>
    </source>
</evidence>
<comment type="similarity">
    <text evidence="3">Belongs to the glutamate synthase family.</text>
</comment>
<evidence type="ECO:0000256" key="4">
    <source>
        <dbReference type="ARBA" id="ARBA00022605"/>
    </source>
</evidence>
<comment type="cofactor">
    <cofactor evidence="1">
        <name>FMN</name>
        <dbReference type="ChEBI" id="CHEBI:58210"/>
    </cofactor>
</comment>
<dbReference type="SUPFAM" id="SSF56235">
    <property type="entry name" value="N-terminal nucleophile aminohydrolases (Ntn hydrolases)"/>
    <property type="match status" value="1"/>
</dbReference>
<evidence type="ECO:0000256" key="14">
    <source>
        <dbReference type="ARBA" id="ARBA00029440"/>
    </source>
</evidence>
<dbReference type="Pfam" id="PF04898">
    <property type="entry name" value="Glu_syn_central"/>
    <property type="match status" value="1"/>
</dbReference>
<sequence>MPEINNFNNVNLAGYPKRSGLYDPKYEHDGCGVGFVANINGTKSHEIIERGIEVIVNLLHRGATGGDTKTGDGAGILIQIPDAFLTSECTSIGISLPSPGKYGVGMIFLPQEQRPKKKCRQIIEETVVEEGLKFLGWREVPVNDSCLGDAARNSQPVIFQCFIGASQHDILALERKLYIVRKQIERRIERTMSLGDRFCIPSMSARTIVYKGMFMALQVAEFYLDLKQKDLISSIAIVHQRYSTNTFPSWKLAQPFRYLAHNGEINTLRGNKNHMSSREWLLATDLFGNDIKKILPIIDESGSDSACLDNALELLACGGRDLPHAMMMLIPQAWGIKYPIGPDLRGFFEYHAGLMEPWDGPAAVTFTDGTKVGACMDRNGLRPCRYTITKDGFMVLASETGVLDFSPEQVAQKGALGPGEMILVDLEQKRVLKNTEVKAFYSRRHPYRRWVNENKITLHGFFNDVAPVTPNIVNLTFRQKLFGYTREDLKIIIGQMASKGYEPIGSMGKDTPLAVFSEKPQMLYSYFKQIFAQITNPAIDPIREELVMSLMTFIGNEGNILSEIPQNSRLIKLQNPIISNEDLERISNLDLKDFWTTTLQMGFSARGTADKLEESLDQLCRAAEASVDNGCPIIILSDRNLPEQLAPIPALLATSAVNHHLIRKDKRTRADIIVETGEAREIQHIALLLGFGASAVNPYLAFETAADMALKNILDSDVGVTKAIGNYMDALCKGLLKIMSKMGISTLRSYRNAQVFEAVGLSSDIIEKYFPKTSSRIEGIGLAEIAVEANARYEYAYSNPQHNSPTELDSGGDYAYRADGERHLWNPETISKLQIATRHNDSKLYKEYAKLINDQTKNIYTLRGMFKFKKTEPVPIEEVEPASEIIKRFATSAMSFGSISRETHETLAIAMNRLGAKSNSGEGGEDPDRYKPLPNGDNRASAVKQVASGRFGVTAEYLVNCREIQIKIAQGAKPGEGGQLPGHKVDTEIAKVRYSTPGVTLISPPPHHDIYSIEDIKQLIFDLRNVNPQARVAVKLVSEVGVGTIAAGVAKANADMVLISGYDGGTGASPLSSIKHAGVPWELGLAETQQTLVLNNLRSRIRVQADGQMKTGRDVIIA</sequence>
<dbReference type="PANTHER" id="PTHR11938">
    <property type="entry name" value="FAD NADPH DEHYDROGENASE/OXIDOREDUCTASE"/>
    <property type="match status" value="1"/>
</dbReference>
<feature type="non-terminal residue" evidence="17">
    <location>
        <position position="1118"/>
    </location>
</feature>
<comment type="pathway">
    <text evidence="14">Amino-acid biosynthesis.</text>
</comment>